<comment type="caution">
    <text evidence="1">The sequence shown here is derived from an EMBL/GenBank/DDBJ whole genome shotgun (WGS) entry which is preliminary data.</text>
</comment>
<sequence length="99" mass="10634">MSTTVPTRSLVVSVTTGDLDSATPATSAASPFLSLRVKIEMDDVGLSELDAGHHRTMSPFDGTSPRAVVAVCIWYRSKVVTLLNSTQLSESEDKIDVYC</sequence>
<dbReference type="AlphaFoldDB" id="A0A2I0J527"/>
<protein>
    <submittedName>
        <fullName evidence="1">Uncharacterized protein</fullName>
    </submittedName>
</protein>
<dbReference type="EMBL" id="PGOL01002015">
    <property type="protein sequence ID" value="PKI51344.1"/>
    <property type="molecule type" value="Genomic_DNA"/>
</dbReference>
<accession>A0A2I0J527</accession>
<gene>
    <name evidence="1" type="ORF">CRG98_028291</name>
</gene>
<name>A0A2I0J527_PUNGR</name>
<reference evidence="1 2" key="1">
    <citation type="submission" date="2017-11" db="EMBL/GenBank/DDBJ databases">
        <title>De-novo sequencing of pomegranate (Punica granatum L.) genome.</title>
        <authorList>
            <person name="Akparov Z."/>
            <person name="Amiraslanov A."/>
            <person name="Hajiyeva S."/>
            <person name="Abbasov M."/>
            <person name="Kaur K."/>
            <person name="Hamwieh A."/>
            <person name="Solovyev V."/>
            <person name="Salamov A."/>
            <person name="Braich B."/>
            <person name="Kosarev P."/>
            <person name="Mahmoud A."/>
            <person name="Hajiyev E."/>
            <person name="Babayeva S."/>
            <person name="Izzatullayeva V."/>
            <person name="Mammadov A."/>
            <person name="Mammadov A."/>
            <person name="Sharifova S."/>
            <person name="Ojaghi J."/>
            <person name="Eynullazada K."/>
            <person name="Bayramov B."/>
            <person name="Abdulazimova A."/>
            <person name="Shahmuradov I."/>
        </authorList>
    </citation>
    <scope>NUCLEOTIDE SEQUENCE [LARGE SCALE GENOMIC DNA]</scope>
    <source>
        <strain evidence="2">cv. AG2017</strain>
        <tissue evidence="1">Leaf</tissue>
    </source>
</reference>
<keyword evidence="2" id="KW-1185">Reference proteome</keyword>
<evidence type="ECO:0000313" key="1">
    <source>
        <dbReference type="EMBL" id="PKI51344.1"/>
    </source>
</evidence>
<evidence type="ECO:0000313" key="2">
    <source>
        <dbReference type="Proteomes" id="UP000233551"/>
    </source>
</evidence>
<organism evidence="1 2">
    <name type="scientific">Punica granatum</name>
    <name type="common">Pomegranate</name>
    <dbReference type="NCBI Taxonomy" id="22663"/>
    <lineage>
        <taxon>Eukaryota</taxon>
        <taxon>Viridiplantae</taxon>
        <taxon>Streptophyta</taxon>
        <taxon>Embryophyta</taxon>
        <taxon>Tracheophyta</taxon>
        <taxon>Spermatophyta</taxon>
        <taxon>Magnoliopsida</taxon>
        <taxon>eudicotyledons</taxon>
        <taxon>Gunneridae</taxon>
        <taxon>Pentapetalae</taxon>
        <taxon>rosids</taxon>
        <taxon>malvids</taxon>
        <taxon>Myrtales</taxon>
        <taxon>Lythraceae</taxon>
        <taxon>Punica</taxon>
    </lineage>
</organism>
<proteinExistence type="predicted"/>
<dbReference type="Proteomes" id="UP000233551">
    <property type="component" value="Unassembled WGS sequence"/>
</dbReference>